<dbReference type="GO" id="GO:0061630">
    <property type="term" value="F:ubiquitin protein ligase activity"/>
    <property type="evidence" value="ECO:0007669"/>
    <property type="project" value="UniProtKB-EC"/>
</dbReference>
<dbReference type="OMA" id="TESYANS"/>
<keyword evidence="8" id="KW-0862">Zinc</keyword>
<dbReference type="PROSITE" id="PS50089">
    <property type="entry name" value="ZF_RING_2"/>
    <property type="match status" value="1"/>
</dbReference>
<evidence type="ECO:0000256" key="7">
    <source>
        <dbReference type="ARBA" id="ARBA00022786"/>
    </source>
</evidence>
<dbReference type="OrthoDB" id="8062037at2759"/>
<dbReference type="SMART" id="SM00184">
    <property type="entry name" value="RING"/>
    <property type="match status" value="1"/>
</dbReference>
<comment type="pathway">
    <text evidence="2">Protein modification; protein ubiquitination.</text>
</comment>
<dbReference type="InterPro" id="IPR044600">
    <property type="entry name" value="ATL1/ATL16-like"/>
</dbReference>
<feature type="transmembrane region" description="Helical" evidence="10">
    <location>
        <begin position="36"/>
        <end position="60"/>
    </location>
</feature>
<dbReference type="PANTHER" id="PTHR46913:SF19">
    <property type="entry name" value="RING-TYPE E3 UBIQUITIN TRANSFERASE"/>
    <property type="match status" value="1"/>
</dbReference>
<evidence type="ECO:0000313" key="12">
    <source>
        <dbReference type="EMBL" id="KAH7296884.1"/>
    </source>
</evidence>
<evidence type="ECO:0000256" key="2">
    <source>
        <dbReference type="ARBA" id="ARBA00004906"/>
    </source>
</evidence>
<keyword evidence="10" id="KW-1133">Transmembrane helix</keyword>
<keyword evidence="7" id="KW-0833">Ubl conjugation pathway</keyword>
<evidence type="ECO:0000256" key="4">
    <source>
        <dbReference type="ARBA" id="ARBA00022679"/>
    </source>
</evidence>
<keyword evidence="4" id="KW-0808">Transferase</keyword>
<evidence type="ECO:0000256" key="3">
    <source>
        <dbReference type="ARBA" id="ARBA00012483"/>
    </source>
</evidence>
<evidence type="ECO:0000256" key="9">
    <source>
        <dbReference type="PROSITE-ProRule" id="PRU00175"/>
    </source>
</evidence>
<dbReference type="AlphaFoldDB" id="A0A8T2RM44"/>
<reference evidence="12" key="1">
    <citation type="submission" date="2021-08" db="EMBL/GenBank/DDBJ databases">
        <title>WGS assembly of Ceratopteris richardii.</title>
        <authorList>
            <person name="Marchant D.B."/>
            <person name="Chen G."/>
            <person name="Jenkins J."/>
            <person name="Shu S."/>
            <person name="Leebens-Mack J."/>
            <person name="Grimwood J."/>
            <person name="Schmutz J."/>
            <person name="Soltis P."/>
            <person name="Soltis D."/>
            <person name="Chen Z.-H."/>
        </authorList>
    </citation>
    <scope>NUCLEOTIDE SEQUENCE</scope>
    <source>
        <strain evidence="12">Whitten #5841</strain>
        <tissue evidence="12">Leaf</tissue>
    </source>
</reference>
<dbReference type="InterPro" id="IPR001841">
    <property type="entry name" value="Znf_RING"/>
</dbReference>
<protein>
    <recommendedName>
        <fullName evidence="3">RING-type E3 ubiquitin transferase</fullName>
        <ecNumber evidence="3">2.3.2.27</ecNumber>
    </recommendedName>
</protein>
<dbReference type="Proteomes" id="UP000825935">
    <property type="component" value="Chromosome 26"/>
</dbReference>
<dbReference type="EC" id="2.3.2.27" evidence="3"/>
<comment type="caution">
    <text evidence="12">The sequence shown here is derived from an EMBL/GenBank/DDBJ whole genome shotgun (WGS) entry which is preliminary data.</text>
</comment>
<evidence type="ECO:0000259" key="11">
    <source>
        <dbReference type="PROSITE" id="PS50089"/>
    </source>
</evidence>
<comment type="catalytic activity">
    <reaction evidence="1">
        <text>S-ubiquitinyl-[E2 ubiquitin-conjugating enzyme]-L-cysteine + [acceptor protein]-L-lysine = [E2 ubiquitin-conjugating enzyme]-L-cysteine + N(6)-ubiquitinyl-[acceptor protein]-L-lysine.</text>
        <dbReference type="EC" id="2.3.2.27"/>
    </reaction>
</comment>
<keyword evidence="10" id="KW-0812">Transmembrane</keyword>
<dbReference type="EMBL" id="CM035431">
    <property type="protein sequence ID" value="KAH7296884.1"/>
    <property type="molecule type" value="Genomic_DNA"/>
</dbReference>
<keyword evidence="6 9" id="KW-0863">Zinc-finger</keyword>
<organism evidence="12 13">
    <name type="scientific">Ceratopteris richardii</name>
    <name type="common">Triangle waterfern</name>
    <dbReference type="NCBI Taxonomy" id="49495"/>
    <lineage>
        <taxon>Eukaryota</taxon>
        <taxon>Viridiplantae</taxon>
        <taxon>Streptophyta</taxon>
        <taxon>Embryophyta</taxon>
        <taxon>Tracheophyta</taxon>
        <taxon>Polypodiopsida</taxon>
        <taxon>Polypodiidae</taxon>
        <taxon>Polypodiales</taxon>
        <taxon>Pteridineae</taxon>
        <taxon>Pteridaceae</taxon>
        <taxon>Parkerioideae</taxon>
        <taxon>Ceratopteris</taxon>
    </lineage>
</organism>
<sequence>MDSCNNITRCWRVRPIHYHYEAGFAQDVRVPLASSIIFVLAILAIVCGLLITCIFIKLCYERLPQLPLESNVGDAADRRESIGLKESEIRRLPTICYSSNSANLCSHGDREVSSIDCSICLSDFVEGHYVRVLPTCGHVFHMQCIDTWLSSHCSCPTCRDDVLKCVNQAKDPAIQLDILLQNL</sequence>
<dbReference type="InterPro" id="IPR013083">
    <property type="entry name" value="Znf_RING/FYVE/PHD"/>
</dbReference>
<proteinExistence type="predicted"/>
<dbReference type="PANTHER" id="PTHR46913">
    <property type="entry name" value="RING-H2 FINGER PROTEIN ATL16"/>
    <property type="match status" value="1"/>
</dbReference>
<accession>A0A8T2RM44</accession>
<dbReference type="SUPFAM" id="SSF57850">
    <property type="entry name" value="RING/U-box"/>
    <property type="match status" value="1"/>
</dbReference>
<evidence type="ECO:0000256" key="6">
    <source>
        <dbReference type="ARBA" id="ARBA00022771"/>
    </source>
</evidence>
<dbReference type="GO" id="GO:0016567">
    <property type="term" value="P:protein ubiquitination"/>
    <property type="evidence" value="ECO:0007669"/>
    <property type="project" value="InterPro"/>
</dbReference>
<evidence type="ECO:0000256" key="10">
    <source>
        <dbReference type="SAM" id="Phobius"/>
    </source>
</evidence>
<evidence type="ECO:0000256" key="8">
    <source>
        <dbReference type="ARBA" id="ARBA00022833"/>
    </source>
</evidence>
<dbReference type="GO" id="GO:0008270">
    <property type="term" value="F:zinc ion binding"/>
    <property type="evidence" value="ECO:0007669"/>
    <property type="project" value="UniProtKB-KW"/>
</dbReference>
<feature type="domain" description="RING-type" evidence="11">
    <location>
        <begin position="117"/>
        <end position="159"/>
    </location>
</feature>
<dbReference type="Pfam" id="PF13639">
    <property type="entry name" value="zf-RING_2"/>
    <property type="match status" value="1"/>
</dbReference>
<keyword evidence="13" id="KW-1185">Reference proteome</keyword>
<evidence type="ECO:0000256" key="1">
    <source>
        <dbReference type="ARBA" id="ARBA00000900"/>
    </source>
</evidence>
<keyword evidence="10" id="KW-0472">Membrane</keyword>
<evidence type="ECO:0000256" key="5">
    <source>
        <dbReference type="ARBA" id="ARBA00022723"/>
    </source>
</evidence>
<evidence type="ECO:0000313" key="13">
    <source>
        <dbReference type="Proteomes" id="UP000825935"/>
    </source>
</evidence>
<keyword evidence="5" id="KW-0479">Metal-binding</keyword>
<dbReference type="CDD" id="cd16461">
    <property type="entry name" value="RING-H2_EL5-like"/>
    <property type="match status" value="1"/>
</dbReference>
<gene>
    <name evidence="12" type="ORF">KP509_26G043300</name>
</gene>
<dbReference type="Gene3D" id="3.30.40.10">
    <property type="entry name" value="Zinc/RING finger domain, C3HC4 (zinc finger)"/>
    <property type="match status" value="1"/>
</dbReference>
<name>A0A8T2RM44_CERRI</name>